<dbReference type="InterPro" id="IPR001881">
    <property type="entry name" value="EGF-like_Ca-bd_dom"/>
</dbReference>
<evidence type="ECO:0000256" key="5">
    <source>
        <dbReference type="ARBA" id="ARBA00022729"/>
    </source>
</evidence>
<evidence type="ECO:0000256" key="8">
    <source>
        <dbReference type="ARBA" id="ARBA00023180"/>
    </source>
</evidence>
<proteinExistence type="inferred from homology"/>
<keyword evidence="7" id="KW-1015">Disulfide bond</keyword>
<organism evidence="12 13">
    <name type="scientific">Goodea atripinnis</name>
    <dbReference type="NCBI Taxonomy" id="208336"/>
    <lineage>
        <taxon>Eukaryota</taxon>
        <taxon>Metazoa</taxon>
        <taxon>Chordata</taxon>
        <taxon>Craniata</taxon>
        <taxon>Vertebrata</taxon>
        <taxon>Euteleostomi</taxon>
        <taxon>Actinopterygii</taxon>
        <taxon>Neopterygii</taxon>
        <taxon>Teleostei</taxon>
        <taxon>Neoteleostei</taxon>
        <taxon>Acanthomorphata</taxon>
        <taxon>Ovalentaria</taxon>
        <taxon>Atherinomorphae</taxon>
        <taxon>Cyprinodontiformes</taxon>
        <taxon>Goodeidae</taxon>
        <taxon>Goodea</taxon>
    </lineage>
</organism>
<keyword evidence="8" id="KW-0325">Glycoprotein</keyword>
<comment type="subcellular location">
    <subcellularLocation>
        <location evidence="1">Secreted</location>
        <location evidence="1">Extracellular space</location>
        <location evidence="1">Extracellular matrix</location>
    </subcellularLocation>
</comment>
<dbReference type="InterPro" id="IPR017878">
    <property type="entry name" value="TB_dom"/>
</dbReference>
<evidence type="ECO:0000313" key="13">
    <source>
        <dbReference type="Proteomes" id="UP001476798"/>
    </source>
</evidence>
<keyword evidence="6" id="KW-0677">Repeat</keyword>
<keyword evidence="13" id="KW-1185">Reference proteome</keyword>
<feature type="domain" description="EGF-like" evidence="10">
    <location>
        <begin position="328"/>
        <end position="365"/>
    </location>
</feature>
<feature type="domain" description="EGF-like" evidence="10">
    <location>
        <begin position="183"/>
        <end position="223"/>
    </location>
</feature>
<dbReference type="Pfam" id="PF07645">
    <property type="entry name" value="EGF_CA"/>
    <property type="match status" value="6"/>
</dbReference>
<evidence type="ECO:0000256" key="2">
    <source>
        <dbReference type="ARBA" id="ARBA00006127"/>
    </source>
</evidence>
<feature type="domain" description="EGF-like" evidence="10">
    <location>
        <begin position="286"/>
        <end position="327"/>
    </location>
</feature>
<gene>
    <name evidence="12" type="ORF">GOODEAATRI_005790</name>
</gene>
<dbReference type="InterPro" id="IPR000152">
    <property type="entry name" value="EGF-type_Asp/Asn_hydroxyl_site"/>
</dbReference>
<comment type="caution">
    <text evidence="9">Lacks conserved residue(s) required for the propagation of feature annotation.</text>
</comment>
<dbReference type="PROSITE" id="PS50026">
    <property type="entry name" value="EGF_3"/>
    <property type="match status" value="6"/>
</dbReference>
<dbReference type="InterPro" id="IPR026823">
    <property type="entry name" value="cEGF"/>
</dbReference>
<reference evidence="12 13" key="1">
    <citation type="submission" date="2021-06" db="EMBL/GenBank/DDBJ databases">
        <authorList>
            <person name="Palmer J.M."/>
        </authorList>
    </citation>
    <scope>NUCLEOTIDE SEQUENCE [LARGE SCALE GENOMIC DNA]</scope>
    <source>
        <strain evidence="12 13">GA_2019</strain>
        <tissue evidence="12">Muscle</tissue>
    </source>
</reference>
<dbReference type="PROSITE" id="PS01187">
    <property type="entry name" value="EGF_CA"/>
    <property type="match status" value="3"/>
</dbReference>
<dbReference type="SMART" id="SM00181">
    <property type="entry name" value="EGF"/>
    <property type="match status" value="7"/>
</dbReference>
<dbReference type="InterPro" id="IPR036773">
    <property type="entry name" value="TB_dom_sf"/>
</dbReference>
<feature type="domain" description="EGF-like" evidence="10">
    <location>
        <begin position="65"/>
        <end position="105"/>
    </location>
</feature>
<evidence type="ECO:0000313" key="12">
    <source>
        <dbReference type="EMBL" id="MEQ2157826.1"/>
    </source>
</evidence>
<dbReference type="InterPro" id="IPR049883">
    <property type="entry name" value="NOTCH1_EGF-like"/>
</dbReference>
<evidence type="ECO:0000259" key="11">
    <source>
        <dbReference type="PROSITE" id="PS51364"/>
    </source>
</evidence>
<dbReference type="InterPro" id="IPR009030">
    <property type="entry name" value="Growth_fac_rcpt_cys_sf"/>
</dbReference>
<accession>A0ABV0MFQ2</accession>
<evidence type="ECO:0000256" key="6">
    <source>
        <dbReference type="ARBA" id="ARBA00022737"/>
    </source>
</evidence>
<evidence type="ECO:0000256" key="3">
    <source>
        <dbReference type="ARBA" id="ARBA00022530"/>
    </source>
</evidence>
<feature type="domain" description="EGF-like" evidence="10">
    <location>
        <begin position="106"/>
        <end position="147"/>
    </location>
</feature>
<dbReference type="InterPro" id="IPR000742">
    <property type="entry name" value="EGF"/>
</dbReference>
<dbReference type="PANTHER" id="PTHR24050">
    <property type="entry name" value="PA14 DOMAIN-CONTAINING PROTEIN"/>
    <property type="match status" value="1"/>
</dbReference>
<dbReference type="CDD" id="cd00054">
    <property type="entry name" value="EGF_CA"/>
    <property type="match status" value="4"/>
</dbReference>
<dbReference type="Pfam" id="PF00683">
    <property type="entry name" value="TB"/>
    <property type="match status" value="1"/>
</dbReference>
<dbReference type="PANTHER" id="PTHR24050:SF28">
    <property type="entry name" value="UROMODULIN-LIKE"/>
    <property type="match status" value="1"/>
</dbReference>
<dbReference type="Gene3D" id="3.90.290.10">
    <property type="entry name" value="TGF-beta binding (TB) domain"/>
    <property type="match status" value="1"/>
</dbReference>
<dbReference type="Pfam" id="PF14670">
    <property type="entry name" value="FXa_inhibition"/>
    <property type="match status" value="1"/>
</dbReference>
<dbReference type="PROSITE" id="PS51364">
    <property type="entry name" value="TB"/>
    <property type="match status" value="1"/>
</dbReference>
<protein>
    <recommendedName>
        <fullName evidence="14">Fibrillin 1</fullName>
    </recommendedName>
</protein>
<evidence type="ECO:0000256" key="1">
    <source>
        <dbReference type="ARBA" id="ARBA00004498"/>
    </source>
</evidence>
<comment type="caution">
    <text evidence="12">The sequence shown here is derived from an EMBL/GenBank/DDBJ whole genome shotgun (WGS) entry which is preliminary data.</text>
</comment>
<dbReference type="Proteomes" id="UP001476798">
    <property type="component" value="Unassembled WGS sequence"/>
</dbReference>
<evidence type="ECO:0000259" key="10">
    <source>
        <dbReference type="PROSITE" id="PS50026"/>
    </source>
</evidence>
<dbReference type="Pfam" id="PF12662">
    <property type="entry name" value="cEGF"/>
    <property type="match status" value="1"/>
</dbReference>
<evidence type="ECO:0000256" key="9">
    <source>
        <dbReference type="PROSITE-ProRule" id="PRU00076"/>
    </source>
</evidence>
<dbReference type="EMBL" id="JAHRIO010000267">
    <property type="protein sequence ID" value="MEQ2157826.1"/>
    <property type="molecule type" value="Genomic_DNA"/>
</dbReference>
<sequence length="377" mass="41495">MPGTYQCSCNTGYQATPDRQGCVDIDECTIMNGGCETHCTNSEGSYECSCSEGYALMPDLRTCADIDECEIGAHNCDTHAACINVPGSFKCRCRDGWVGDGIKCVDMDECADNVNLCENGQCLNAPGVYRCECEMGFTPTEDSKACEDIDECNFQNICVFGSCENLPGMFRCVCDEGYELDRNINECAVHVNCLNGLCVNIPGSYMCNCPPDFTLNPTGVGCVGQWRKQLHGKFSFLPHNADMRKSVCYRNFNDTCENELSFNMTKKMCCCAYNVGKAWNKPCEPYIDECNSGDNLCQRNANCINIPGSYRCECSQGFTLSPGGACLDRNECQEIPNVCSHGQCIDTQGSYRCLCHNGFKATADQTMCMGKECKHLV</sequence>
<keyword evidence="3" id="KW-0272">Extracellular matrix</keyword>
<evidence type="ECO:0000256" key="4">
    <source>
        <dbReference type="ARBA" id="ARBA00022536"/>
    </source>
</evidence>
<dbReference type="InterPro" id="IPR018097">
    <property type="entry name" value="EGF_Ca-bd_CS"/>
</dbReference>
<evidence type="ECO:0008006" key="14">
    <source>
        <dbReference type="Google" id="ProtNLM"/>
    </source>
</evidence>
<dbReference type="PROSITE" id="PS01186">
    <property type="entry name" value="EGF_2"/>
    <property type="match status" value="4"/>
</dbReference>
<comment type="similarity">
    <text evidence="2">Belongs to the fibulin family.</text>
</comment>
<feature type="domain" description="EGF-like" evidence="10">
    <location>
        <begin position="148"/>
        <end position="181"/>
    </location>
</feature>
<keyword evidence="4 9" id="KW-0245">EGF-like domain</keyword>
<feature type="domain" description="TB" evidence="11">
    <location>
        <begin position="246"/>
        <end position="285"/>
    </location>
</feature>
<dbReference type="SMART" id="SM00179">
    <property type="entry name" value="EGF_CA"/>
    <property type="match status" value="7"/>
</dbReference>
<dbReference type="SUPFAM" id="SSF57184">
    <property type="entry name" value="Growth factor receptor domain"/>
    <property type="match status" value="3"/>
</dbReference>
<dbReference type="Gene3D" id="2.10.25.10">
    <property type="entry name" value="Laminin"/>
    <property type="match status" value="8"/>
</dbReference>
<dbReference type="InterPro" id="IPR052235">
    <property type="entry name" value="Nephronectin_domain"/>
</dbReference>
<keyword evidence="3" id="KW-0964">Secreted</keyword>
<evidence type="ECO:0000256" key="7">
    <source>
        <dbReference type="ARBA" id="ARBA00023157"/>
    </source>
</evidence>
<name>A0ABV0MFQ2_9TELE</name>
<dbReference type="PROSITE" id="PS00010">
    <property type="entry name" value="ASX_HYDROXYL"/>
    <property type="match status" value="6"/>
</dbReference>
<keyword evidence="5" id="KW-0732">Signal</keyword>